<gene>
    <name evidence="3" type="ORF">FISHEDRAFT_59521</name>
</gene>
<evidence type="ECO:0000256" key="2">
    <source>
        <dbReference type="SAM" id="Phobius"/>
    </source>
</evidence>
<keyword evidence="2" id="KW-0472">Membrane</keyword>
<evidence type="ECO:0000256" key="1">
    <source>
        <dbReference type="SAM" id="MobiDB-lite"/>
    </source>
</evidence>
<proteinExistence type="predicted"/>
<feature type="compositionally biased region" description="Polar residues" evidence="1">
    <location>
        <begin position="124"/>
        <end position="140"/>
    </location>
</feature>
<accession>A0A0D7AB78</accession>
<keyword evidence="2" id="KW-1133">Transmembrane helix</keyword>
<evidence type="ECO:0000313" key="3">
    <source>
        <dbReference type="EMBL" id="KIY47669.1"/>
    </source>
</evidence>
<dbReference type="AlphaFoldDB" id="A0A0D7AB78"/>
<name>A0A0D7AB78_9AGAR</name>
<organism evidence="3 4">
    <name type="scientific">Fistulina hepatica ATCC 64428</name>
    <dbReference type="NCBI Taxonomy" id="1128425"/>
    <lineage>
        <taxon>Eukaryota</taxon>
        <taxon>Fungi</taxon>
        <taxon>Dikarya</taxon>
        <taxon>Basidiomycota</taxon>
        <taxon>Agaricomycotina</taxon>
        <taxon>Agaricomycetes</taxon>
        <taxon>Agaricomycetidae</taxon>
        <taxon>Agaricales</taxon>
        <taxon>Fistulinaceae</taxon>
        <taxon>Fistulina</taxon>
    </lineage>
</organism>
<protein>
    <recommendedName>
        <fullName evidence="5">Transmembrane protein</fullName>
    </recommendedName>
</protein>
<reference evidence="3 4" key="1">
    <citation type="journal article" date="2015" name="Fungal Genet. Biol.">
        <title>Evolution of novel wood decay mechanisms in Agaricales revealed by the genome sequences of Fistulina hepatica and Cylindrobasidium torrendii.</title>
        <authorList>
            <person name="Floudas D."/>
            <person name="Held B.W."/>
            <person name="Riley R."/>
            <person name="Nagy L.G."/>
            <person name="Koehler G."/>
            <person name="Ransdell A.S."/>
            <person name="Younus H."/>
            <person name="Chow J."/>
            <person name="Chiniquy J."/>
            <person name="Lipzen A."/>
            <person name="Tritt A."/>
            <person name="Sun H."/>
            <person name="Haridas S."/>
            <person name="LaButti K."/>
            <person name="Ohm R.A."/>
            <person name="Kues U."/>
            <person name="Blanchette R.A."/>
            <person name="Grigoriev I.V."/>
            <person name="Minto R.E."/>
            <person name="Hibbett D.S."/>
        </authorList>
    </citation>
    <scope>NUCLEOTIDE SEQUENCE [LARGE SCALE GENOMIC DNA]</scope>
    <source>
        <strain evidence="3 4">ATCC 64428</strain>
    </source>
</reference>
<keyword evidence="2" id="KW-0812">Transmembrane</keyword>
<keyword evidence="4" id="KW-1185">Reference proteome</keyword>
<evidence type="ECO:0008006" key="5">
    <source>
        <dbReference type="Google" id="ProtNLM"/>
    </source>
</evidence>
<sequence>MSSFCSTAPPVMLIANHSIFGMAFALSFALQSSGYCSSPPCSTERKTDPYRIVGGIVATVVALVALVAIWIIIIRRRRHDRATADLLDNACQLPQMQYPLNVYPVYRSGSLQNRIPMVPRTLRRQTSPSNPVHPRNSTSHQRPEASHNAVVTASNSQLLSPAAVPPADISASPPPYVKDAVSSSALTSATHF</sequence>
<dbReference type="EMBL" id="KN881930">
    <property type="protein sequence ID" value="KIY47669.1"/>
    <property type="molecule type" value="Genomic_DNA"/>
</dbReference>
<feature type="region of interest" description="Disordered" evidence="1">
    <location>
        <begin position="120"/>
        <end position="152"/>
    </location>
</feature>
<feature type="transmembrane region" description="Helical" evidence="2">
    <location>
        <begin position="50"/>
        <end position="73"/>
    </location>
</feature>
<feature type="transmembrane region" description="Helical" evidence="2">
    <location>
        <begin position="12"/>
        <end position="30"/>
    </location>
</feature>
<dbReference type="Proteomes" id="UP000054144">
    <property type="component" value="Unassembled WGS sequence"/>
</dbReference>
<evidence type="ECO:0000313" key="4">
    <source>
        <dbReference type="Proteomes" id="UP000054144"/>
    </source>
</evidence>